<dbReference type="InterPro" id="IPR012337">
    <property type="entry name" value="RNaseH-like_sf"/>
</dbReference>
<dbReference type="Gene3D" id="3.30.420.10">
    <property type="entry name" value="Ribonuclease H-like superfamily/Ribonuclease H"/>
    <property type="match status" value="1"/>
</dbReference>
<dbReference type="EMBL" id="CP018176">
    <property type="protein sequence ID" value="AUJ30885.1"/>
    <property type="molecule type" value="Genomic_DNA"/>
</dbReference>
<dbReference type="SUPFAM" id="SSF53098">
    <property type="entry name" value="Ribonuclease H-like"/>
    <property type="match status" value="1"/>
</dbReference>
<accession>A0A3S6QXC7</accession>
<name>A0A3S6QXC7_9LACO</name>
<dbReference type="GO" id="GO:0003676">
    <property type="term" value="F:nucleic acid binding"/>
    <property type="evidence" value="ECO:0007669"/>
    <property type="project" value="InterPro"/>
</dbReference>
<dbReference type="InterPro" id="IPR002156">
    <property type="entry name" value="RNaseH_domain"/>
</dbReference>
<dbReference type="InterPro" id="IPR036397">
    <property type="entry name" value="RNaseH_sf"/>
</dbReference>
<evidence type="ECO:0000313" key="2">
    <source>
        <dbReference type="EMBL" id="AUJ30885.1"/>
    </source>
</evidence>
<dbReference type="Pfam" id="PF13456">
    <property type="entry name" value="RVT_3"/>
    <property type="match status" value="1"/>
</dbReference>
<feature type="domain" description="RNase H type-1" evidence="1">
    <location>
        <begin position="1"/>
        <end position="130"/>
    </location>
</feature>
<dbReference type="AlphaFoldDB" id="A0A3S6QXC7"/>
<gene>
    <name evidence="2" type="ORF">BSQ49_07170</name>
</gene>
<dbReference type="GO" id="GO:0004523">
    <property type="term" value="F:RNA-DNA hybrid ribonuclease activity"/>
    <property type="evidence" value="ECO:0007669"/>
    <property type="project" value="InterPro"/>
</dbReference>
<reference evidence="2 3" key="1">
    <citation type="submission" date="2016-11" db="EMBL/GenBank/DDBJ databases">
        <title>Interaction between Lactobacillus species and yeast in water kefir.</title>
        <authorList>
            <person name="Behr J."/>
            <person name="Xu D."/>
            <person name="Vogel R.F."/>
        </authorList>
    </citation>
    <scope>NUCLEOTIDE SEQUENCE [LARGE SCALE GENOMIC DNA]</scope>
    <source>
        <strain evidence="2 3">TMW 1.1822</strain>
    </source>
</reference>
<evidence type="ECO:0000313" key="3">
    <source>
        <dbReference type="Proteomes" id="UP000314960"/>
    </source>
</evidence>
<evidence type="ECO:0000259" key="1">
    <source>
        <dbReference type="PROSITE" id="PS50879"/>
    </source>
</evidence>
<dbReference type="PROSITE" id="PS50879">
    <property type="entry name" value="RNASE_H_1"/>
    <property type="match status" value="1"/>
</dbReference>
<organism evidence="2 3">
    <name type="scientific">Liquorilactobacillus hordei</name>
    <dbReference type="NCBI Taxonomy" id="468911"/>
    <lineage>
        <taxon>Bacteria</taxon>
        <taxon>Bacillati</taxon>
        <taxon>Bacillota</taxon>
        <taxon>Bacilli</taxon>
        <taxon>Lactobacillales</taxon>
        <taxon>Lactobacillaceae</taxon>
        <taxon>Liquorilactobacillus</taxon>
    </lineage>
</organism>
<sequence length="131" mass="14596">MIKLFTDAATKGNPGPSTAGILIIKDGQQFQYAIALPDSSNHTAEFLAALTGLQYVEKLFGNTETLMFFSDSRIVIESIAKNYSKKYNNFLVQIITLQAKFPLVVNQWIPEKKNHGAHTLATQKLHSILKE</sequence>
<dbReference type="CDD" id="cd09279">
    <property type="entry name" value="RNase_HI_like"/>
    <property type="match status" value="1"/>
</dbReference>
<proteinExistence type="predicted"/>
<dbReference type="KEGG" id="lhw:BSQ49_07170"/>
<protein>
    <submittedName>
        <fullName evidence="2">Ribonuclease HI</fullName>
    </submittedName>
</protein>
<dbReference type="Proteomes" id="UP000314960">
    <property type="component" value="Chromosome"/>
</dbReference>